<keyword evidence="4" id="KW-0238">DNA-binding</keyword>
<keyword evidence="3" id="KW-0862">Zinc</keyword>
<feature type="domain" description="THAP-type" evidence="6">
    <location>
        <begin position="280"/>
        <end position="357"/>
    </location>
</feature>
<keyword evidence="2" id="KW-0863">Zinc-finger</keyword>
<evidence type="ECO:0000256" key="5">
    <source>
        <dbReference type="SAM" id="MobiDB-lite"/>
    </source>
</evidence>
<dbReference type="Pfam" id="PF05485">
    <property type="entry name" value="THAP"/>
    <property type="match status" value="1"/>
</dbReference>
<organism evidence="7 8">
    <name type="scientific">Rhipicephalus sanguineus</name>
    <name type="common">Brown dog tick</name>
    <name type="synonym">Ixodes sanguineus</name>
    <dbReference type="NCBI Taxonomy" id="34632"/>
    <lineage>
        <taxon>Eukaryota</taxon>
        <taxon>Metazoa</taxon>
        <taxon>Ecdysozoa</taxon>
        <taxon>Arthropoda</taxon>
        <taxon>Chelicerata</taxon>
        <taxon>Arachnida</taxon>
        <taxon>Acari</taxon>
        <taxon>Parasitiformes</taxon>
        <taxon>Ixodida</taxon>
        <taxon>Ixodoidea</taxon>
        <taxon>Ixodidae</taxon>
        <taxon>Rhipicephalinae</taxon>
        <taxon>Rhipicephalus</taxon>
        <taxon>Rhipicephalus</taxon>
    </lineage>
</organism>
<reference evidence="7" key="2">
    <citation type="submission" date="2021-09" db="EMBL/GenBank/DDBJ databases">
        <authorList>
            <person name="Jia N."/>
            <person name="Wang J."/>
            <person name="Shi W."/>
            <person name="Du L."/>
            <person name="Sun Y."/>
            <person name="Zhan W."/>
            <person name="Jiang J."/>
            <person name="Wang Q."/>
            <person name="Zhang B."/>
            <person name="Ji P."/>
            <person name="Sakyi L.B."/>
            <person name="Cui X."/>
            <person name="Yuan T."/>
            <person name="Jiang B."/>
            <person name="Yang W."/>
            <person name="Lam T.T.-Y."/>
            <person name="Chang Q."/>
            <person name="Ding S."/>
            <person name="Wang X."/>
            <person name="Zhu J."/>
            <person name="Ruan X."/>
            <person name="Zhao L."/>
            <person name="Wei J."/>
            <person name="Que T."/>
            <person name="Du C."/>
            <person name="Cheng J."/>
            <person name="Dai P."/>
            <person name="Han X."/>
            <person name="Huang E."/>
            <person name="Gao Y."/>
            <person name="Liu J."/>
            <person name="Shao H."/>
            <person name="Ye R."/>
            <person name="Li L."/>
            <person name="Wei W."/>
            <person name="Wang X."/>
            <person name="Wang C."/>
            <person name="Huo Q."/>
            <person name="Li W."/>
            <person name="Guo W."/>
            <person name="Chen H."/>
            <person name="Chen S."/>
            <person name="Zhou L."/>
            <person name="Zhou L."/>
            <person name="Ni X."/>
            <person name="Tian J."/>
            <person name="Zhou Y."/>
            <person name="Sheng Y."/>
            <person name="Liu T."/>
            <person name="Pan Y."/>
            <person name="Xia L."/>
            <person name="Li J."/>
            <person name="Zhao F."/>
            <person name="Cao W."/>
        </authorList>
    </citation>
    <scope>NUCLEOTIDE SEQUENCE</scope>
    <source>
        <strain evidence="7">Rsan-2018</strain>
        <tissue evidence="7">Larvae</tissue>
    </source>
</reference>
<keyword evidence="8" id="KW-1185">Reference proteome</keyword>
<sequence>MRIWMHPFTSGTLLEGFRIAELSFPALRVVYLFPLLAILSLSRSRLLESRTAHISPRTPPPPAASGRGGGCARRTPATSLPRDVEDDATKTFRRRGDHFPRHRSSCGVEGGAAKEEEGMEKGKHGEEEETVVTKRLPSFGRSAGEVHGEEFRSRELIFKPGSEAIFFEKCHNGWDKGGNQPSHFRMQALVSTGDTPRCYALIALMTLPPESDFDGAPANQPHVAAFFKTHSAIGRFWLPDGLLCGVDVVFSVTSGHVILTSLMCKHRPREVPSELGVLKQANTASLFTAPEDDERSKAWERLIPRADKSLEKNCVVCEAHLDERFIVRTYKHVINGETVQIRRDRPCLTPDAIRTVFPNVPLYLTKKLPPKRKTAASNAEWRGTLTVQSSTQCIAILLGLASSAFAGFLHGGGAAILQPAEPTGVAVGTAYPANLAYRPAPAATYVQQAAPVAVARPAVSVAAAPAAAVTYQQPAHVAFRSLLGGAAPAATFFSHAPAVTQVRPAFVQQAPVRVSVAQPVSYAAQAPFPAVGQTLIGPAPGGGVHVKHIVPAAAAQLPLRQFVAAAPAPAVVQQAPVHVKHIVSAPAPTFVQQAPRQHLFNKLQSSDR</sequence>
<dbReference type="InterPro" id="IPR006612">
    <property type="entry name" value="THAP_Znf"/>
</dbReference>
<name>A0A9D4PJ82_RHISA</name>
<feature type="compositionally biased region" description="Basic and acidic residues" evidence="5">
    <location>
        <begin position="112"/>
        <end position="126"/>
    </location>
</feature>
<evidence type="ECO:0000313" key="8">
    <source>
        <dbReference type="Proteomes" id="UP000821837"/>
    </source>
</evidence>
<evidence type="ECO:0000313" key="7">
    <source>
        <dbReference type="EMBL" id="KAH7943588.1"/>
    </source>
</evidence>
<keyword evidence="1" id="KW-0479">Metal-binding</keyword>
<evidence type="ECO:0000259" key="6">
    <source>
        <dbReference type="Pfam" id="PF05485"/>
    </source>
</evidence>
<gene>
    <name evidence="7" type="ORF">HPB52_009326</name>
</gene>
<evidence type="ECO:0000256" key="1">
    <source>
        <dbReference type="ARBA" id="ARBA00022723"/>
    </source>
</evidence>
<reference evidence="7" key="1">
    <citation type="journal article" date="2020" name="Cell">
        <title>Large-Scale Comparative Analyses of Tick Genomes Elucidate Their Genetic Diversity and Vector Capacities.</title>
        <authorList>
            <consortium name="Tick Genome and Microbiome Consortium (TIGMIC)"/>
            <person name="Jia N."/>
            <person name="Wang J."/>
            <person name="Shi W."/>
            <person name="Du L."/>
            <person name="Sun Y."/>
            <person name="Zhan W."/>
            <person name="Jiang J.F."/>
            <person name="Wang Q."/>
            <person name="Zhang B."/>
            <person name="Ji P."/>
            <person name="Bell-Sakyi L."/>
            <person name="Cui X.M."/>
            <person name="Yuan T.T."/>
            <person name="Jiang B.G."/>
            <person name="Yang W.F."/>
            <person name="Lam T.T."/>
            <person name="Chang Q.C."/>
            <person name="Ding S.J."/>
            <person name="Wang X.J."/>
            <person name="Zhu J.G."/>
            <person name="Ruan X.D."/>
            <person name="Zhao L."/>
            <person name="Wei J.T."/>
            <person name="Ye R.Z."/>
            <person name="Que T.C."/>
            <person name="Du C.H."/>
            <person name="Zhou Y.H."/>
            <person name="Cheng J.X."/>
            <person name="Dai P.F."/>
            <person name="Guo W.B."/>
            <person name="Han X.H."/>
            <person name="Huang E.J."/>
            <person name="Li L.F."/>
            <person name="Wei W."/>
            <person name="Gao Y.C."/>
            <person name="Liu J.Z."/>
            <person name="Shao H.Z."/>
            <person name="Wang X."/>
            <person name="Wang C.C."/>
            <person name="Yang T.C."/>
            <person name="Huo Q.B."/>
            <person name="Li W."/>
            <person name="Chen H.Y."/>
            <person name="Chen S.E."/>
            <person name="Zhou L.G."/>
            <person name="Ni X.B."/>
            <person name="Tian J.H."/>
            <person name="Sheng Y."/>
            <person name="Liu T."/>
            <person name="Pan Y.S."/>
            <person name="Xia L.Y."/>
            <person name="Li J."/>
            <person name="Zhao F."/>
            <person name="Cao W.C."/>
        </authorList>
    </citation>
    <scope>NUCLEOTIDE SEQUENCE</scope>
    <source>
        <strain evidence="7">Rsan-2018</strain>
    </source>
</reference>
<dbReference type="VEuPathDB" id="VectorBase:RSAN_042892"/>
<protein>
    <recommendedName>
        <fullName evidence="6">THAP-type domain-containing protein</fullName>
    </recommendedName>
</protein>
<dbReference type="GO" id="GO:0008270">
    <property type="term" value="F:zinc ion binding"/>
    <property type="evidence" value="ECO:0007669"/>
    <property type="project" value="UniProtKB-KW"/>
</dbReference>
<feature type="region of interest" description="Disordered" evidence="5">
    <location>
        <begin position="51"/>
        <end position="130"/>
    </location>
</feature>
<accession>A0A9D4PJ82</accession>
<dbReference type="Proteomes" id="UP000821837">
    <property type="component" value="Unassembled WGS sequence"/>
</dbReference>
<evidence type="ECO:0000256" key="4">
    <source>
        <dbReference type="ARBA" id="ARBA00023125"/>
    </source>
</evidence>
<dbReference type="EMBL" id="JABSTV010001253">
    <property type="protein sequence ID" value="KAH7943588.1"/>
    <property type="molecule type" value="Genomic_DNA"/>
</dbReference>
<dbReference type="GO" id="GO:0003677">
    <property type="term" value="F:DNA binding"/>
    <property type="evidence" value="ECO:0007669"/>
    <property type="project" value="UniProtKB-KW"/>
</dbReference>
<dbReference type="SUPFAM" id="SSF57716">
    <property type="entry name" value="Glucocorticoid receptor-like (DNA-binding domain)"/>
    <property type="match status" value="1"/>
</dbReference>
<evidence type="ECO:0000256" key="2">
    <source>
        <dbReference type="ARBA" id="ARBA00022771"/>
    </source>
</evidence>
<dbReference type="AlphaFoldDB" id="A0A9D4PJ82"/>
<comment type="caution">
    <text evidence="7">The sequence shown here is derived from an EMBL/GenBank/DDBJ whole genome shotgun (WGS) entry which is preliminary data.</text>
</comment>
<evidence type="ECO:0000256" key="3">
    <source>
        <dbReference type="ARBA" id="ARBA00022833"/>
    </source>
</evidence>
<feature type="compositionally biased region" description="Basic residues" evidence="5">
    <location>
        <begin position="91"/>
        <end position="104"/>
    </location>
</feature>
<proteinExistence type="predicted"/>